<dbReference type="SMART" id="SM00357">
    <property type="entry name" value="CSP"/>
    <property type="match status" value="1"/>
</dbReference>
<dbReference type="Pfam" id="PF00313">
    <property type="entry name" value="CSD"/>
    <property type="match status" value="1"/>
</dbReference>
<evidence type="ECO:0000256" key="7">
    <source>
        <dbReference type="RuleBase" id="RU000408"/>
    </source>
</evidence>
<dbReference type="PIRSF" id="PIRSF002599">
    <property type="entry name" value="Cold_shock_A"/>
    <property type="match status" value="1"/>
</dbReference>
<evidence type="ECO:0000313" key="10">
    <source>
        <dbReference type="Proteomes" id="UP001230156"/>
    </source>
</evidence>
<comment type="subcellular location">
    <subcellularLocation>
        <location evidence="1 7">Cytoplasm</location>
    </subcellularLocation>
</comment>
<evidence type="ECO:0000256" key="4">
    <source>
        <dbReference type="ARBA" id="ARBA00023125"/>
    </source>
</evidence>
<dbReference type="Proteomes" id="UP001230156">
    <property type="component" value="Unassembled WGS sequence"/>
</dbReference>
<keyword evidence="2" id="KW-0963">Cytoplasm</keyword>
<dbReference type="RefSeq" id="WP_379956263.1">
    <property type="nucleotide sequence ID" value="NZ_JAUYVI010000004.1"/>
</dbReference>
<dbReference type="InterPro" id="IPR019844">
    <property type="entry name" value="CSD_CS"/>
</dbReference>
<evidence type="ECO:0000256" key="2">
    <source>
        <dbReference type="ARBA" id="ARBA00022490"/>
    </source>
</evidence>
<organism evidence="9 10">
    <name type="scientific">Dongia sedimenti</name>
    <dbReference type="NCBI Taxonomy" id="3064282"/>
    <lineage>
        <taxon>Bacteria</taxon>
        <taxon>Pseudomonadati</taxon>
        <taxon>Pseudomonadota</taxon>
        <taxon>Alphaproteobacteria</taxon>
        <taxon>Rhodospirillales</taxon>
        <taxon>Dongiaceae</taxon>
        <taxon>Dongia</taxon>
    </lineage>
</organism>
<feature type="domain" description="CSD" evidence="8">
    <location>
        <begin position="1"/>
        <end position="66"/>
    </location>
</feature>
<dbReference type="PROSITE" id="PS51857">
    <property type="entry name" value="CSD_2"/>
    <property type="match status" value="1"/>
</dbReference>
<dbReference type="InterPro" id="IPR002059">
    <property type="entry name" value="CSP_DNA-bd"/>
</dbReference>
<keyword evidence="10" id="KW-1185">Reference proteome</keyword>
<sequence length="67" mass="7077">MAEGTVKWFNSVKGFGFIRPSDGSSDVFVHVTAVERAGMSGLAEGQKVSYDLATERGKTAAVNLKAV</sequence>
<dbReference type="EMBL" id="JAUYVI010000004">
    <property type="protein sequence ID" value="MDQ7248781.1"/>
    <property type="molecule type" value="Genomic_DNA"/>
</dbReference>
<protein>
    <submittedName>
        <fullName evidence="9">Cold-shock protein</fullName>
    </submittedName>
</protein>
<dbReference type="Gene3D" id="2.40.50.140">
    <property type="entry name" value="Nucleic acid-binding proteins"/>
    <property type="match status" value="1"/>
</dbReference>
<dbReference type="CDD" id="cd04458">
    <property type="entry name" value="CSP_CDS"/>
    <property type="match status" value="1"/>
</dbReference>
<evidence type="ECO:0000256" key="1">
    <source>
        <dbReference type="ARBA" id="ARBA00004496"/>
    </source>
</evidence>
<reference evidence="10" key="1">
    <citation type="submission" date="2023-08" db="EMBL/GenBank/DDBJ databases">
        <title>Rhodospirillaceae gen. nov., a novel taxon isolated from the Yangtze River Yuezi River estuary sludge.</title>
        <authorList>
            <person name="Ruan L."/>
        </authorList>
    </citation>
    <scope>NUCLEOTIDE SEQUENCE [LARGE SCALE GENOMIC DNA]</scope>
    <source>
        <strain evidence="10">R-7</strain>
    </source>
</reference>
<keyword evidence="4" id="KW-0238">DNA-binding</keyword>
<dbReference type="InterPro" id="IPR012156">
    <property type="entry name" value="Cold_shock_CspA"/>
</dbReference>
<keyword evidence="5" id="KW-0010">Activator</keyword>
<dbReference type="PANTHER" id="PTHR46565">
    <property type="entry name" value="COLD SHOCK DOMAIN PROTEIN 2"/>
    <property type="match status" value="1"/>
</dbReference>
<name>A0ABU0YM45_9PROT</name>
<gene>
    <name evidence="9" type="ORF">Q8A70_13940</name>
</gene>
<dbReference type="PROSITE" id="PS00352">
    <property type="entry name" value="CSD_1"/>
    <property type="match status" value="1"/>
</dbReference>
<dbReference type="SUPFAM" id="SSF50249">
    <property type="entry name" value="Nucleic acid-binding proteins"/>
    <property type="match status" value="1"/>
</dbReference>
<dbReference type="PANTHER" id="PTHR46565:SF20">
    <property type="entry name" value="COLD SHOCK DOMAIN-CONTAINING PROTEIN 4"/>
    <property type="match status" value="1"/>
</dbReference>
<dbReference type="InterPro" id="IPR012340">
    <property type="entry name" value="NA-bd_OB-fold"/>
</dbReference>
<proteinExistence type="predicted"/>
<accession>A0ABU0YM45</accession>
<evidence type="ECO:0000256" key="6">
    <source>
        <dbReference type="ARBA" id="ARBA00023163"/>
    </source>
</evidence>
<dbReference type="PRINTS" id="PR00050">
    <property type="entry name" value="COLDSHOCK"/>
</dbReference>
<evidence type="ECO:0000256" key="3">
    <source>
        <dbReference type="ARBA" id="ARBA00023015"/>
    </source>
</evidence>
<evidence type="ECO:0000313" key="9">
    <source>
        <dbReference type="EMBL" id="MDQ7248781.1"/>
    </source>
</evidence>
<keyword evidence="6" id="KW-0804">Transcription</keyword>
<keyword evidence="3" id="KW-0805">Transcription regulation</keyword>
<evidence type="ECO:0000259" key="8">
    <source>
        <dbReference type="PROSITE" id="PS51857"/>
    </source>
</evidence>
<evidence type="ECO:0000256" key="5">
    <source>
        <dbReference type="ARBA" id="ARBA00023159"/>
    </source>
</evidence>
<dbReference type="InterPro" id="IPR011129">
    <property type="entry name" value="CSD"/>
</dbReference>
<comment type="caution">
    <text evidence="9">The sequence shown here is derived from an EMBL/GenBank/DDBJ whole genome shotgun (WGS) entry which is preliminary data.</text>
</comment>